<dbReference type="AlphaFoldDB" id="A0A6J2SZ25"/>
<dbReference type="GO" id="GO:0000014">
    <property type="term" value="F:single-stranded DNA endodeoxyribonuclease activity"/>
    <property type="evidence" value="ECO:0007669"/>
    <property type="project" value="TreeGrafter"/>
</dbReference>
<dbReference type="CDD" id="cd00091">
    <property type="entry name" value="NUC"/>
    <property type="match status" value="1"/>
</dbReference>
<dbReference type="InterPro" id="IPR001604">
    <property type="entry name" value="Endo_G_ENPP1-like_dom"/>
</dbReference>
<dbReference type="InterPro" id="IPR040255">
    <property type="entry name" value="Non-specific_endonuclease"/>
</dbReference>
<evidence type="ECO:0000313" key="7">
    <source>
        <dbReference type="Proteomes" id="UP000504634"/>
    </source>
</evidence>
<evidence type="ECO:0000256" key="3">
    <source>
        <dbReference type="ARBA" id="ARBA00022759"/>
    </source>
</evidence>
<dbReference type="PROSITE" id="PS51257">
    <property type="entry name" value="PROKAR_LIPOPROTEIN"/>
    <property type="match status" value="1"/>
</dbReference>
<dbReference type="InterPro" id="IPR020821">
    <property type="entry name" value="ENPP1-3/EXOG-like_nuc-like"/>
</dbReference>
<dbReference type="PANTHER" id="PTHR13966">
    <property type="entry name" value="ENDONUCLEASE RELATED"/>
    <property type="match status" value="1"/>
</dbReference>
<dbReference type="Pfam" id="PF01223">
    <property type="entry name" value="Endonuclease_NS"/>
    <property type="match status" value="1"/>
</dbReference>
<dbReference type="InterPro" id="IPR044925">
    <property type="entry name" value="His-Me_finger_sf"/>
</dbReference>
<evidence type="ECO:0000313" key="8">
    <source>
        <dbReference type="RefSeq" id="XP_030369179.1"/>
    </source>
</evidence>
<evidence type="ECO:0000256" key="4">
    <source>
        <dbReference type="PIRSR" id="PIRSR640255-1"/>
    </source>
</evidence>
<keyword evidence="7" id="KW-1185">Reference proteome</keyword>
<evidence type="ECO:0000256" key="2">
    <source>
        <dbReference type="ARBA" id="ARBA00022722"/>
    </source>
</evidence>
<accession>A0A6J2SZ25</accession>
<feature type="domain" description="DNA/RNA non-specific endonuclease/pyrophosphatase/phosphodiesterase" evidence="6">
    <location>
        <begin position="133"/>
        <end position="345"/>
    </location>
</feature>
<dbReference type="RefSeq" id="XP_030369179.1">
    <property type="nucleotide sequence ID" value="XM_030513319.1"/>
</dbReference>
<sequence length="350" mass="40578">MRNHHTTFLCVVTGISCFFLGAILQQHVSIRNIKNIMNVDPYIFNCRRKLLFALALLGEKRKTGVSFTPIEPQCKDVDSVLGCTLFWFRLQCYKVFSFFFLNIKADEEQPKLSSSHLADIMKYGFPGLDDIRVYKSFVLSYDRRHRIAHWVCEHLRAECITTPLASDAPTKPSRGDQSIPVMFRATTQDYKYSDFVEGHLAAPNNYSCDTVQYNESFLLSNIVPQNRIMKNYVWQRLEEYVRQLTLKSGSVYVYSGPLYMPHRINFRNWAVRFTVIGMNTVAVPTHFFKVIISEHKNPGALPYMEGYVVPNAAVDKEIDLRSFLSDIRDIEHFAGLKFYEGVRRSMFNRP</sequence>
<dbReference type="GO" id="GO:0003676">
    <property type="term" value="F:nucleic acid binding"/>
    <property type="evidence" value="ECO:0007669"/>
    <property type="project" value="InterPro"/>
</dbReference>
<evidence type="ECO:0000259" key="6">
    <source>
        <dbReference type="SMART" id="SM00892"/>
    </source>
</evidence>
<dbReference type="InterPro" id="IPR044929">
    <property type="entry name" value="DNA/RNA_non-sp_Endonuclease_sf"/>
</dbReference>
<dbReference type="GO" id="GO:0005743">
    <property type="term" value="C:mitochondrial inner membrane"/>
    <property type="evidence" value="ECO:0007669"/>
    <property type="project" value="TreeGrafter"/>
</dbReference>
<organism evidence="7 8">
    <name type="scientific">Drosophila lebanonensis</name>
    <name type="common">Fruit fly</name>
    <name type="synonym">Scaptodrosophila lebanonensis</name>
    <dbReference type="NCBI Taxonomy" id="7225"/>
    <lineage>
        <taxon>Eukaryota</taxon>
        <taxon>Metazoa</taxon>
        <taxon>Ecdysozoa</taxon>
        <taxon>Arthropoda</taxon>
        <taxon>Hexapoda</taxon>
        <taxon>Insecta</taxon>
        <taxon>Pterygota</taxon>
        <taxon>Neoptera</taxon>
        <taxon>Endopterygota</taxon>
        <taxon>Diptera</taxon>
        <taxon>Brachycera</taxon>
        <taxon>Muscomorpha</taxon>
        <taxon>Ephydroidea</taxon>
        <taxon>Drosophilidae</taxon>
        <taxon>Scaptodrosophila</taxon>
    </lineage>
</organism>
<reference evidence="8" key="1">
    <citation type="submission" date="2025-08" db="UniProtKB">
        <authorList>
            <consortium name="RefSeq"/>
        </authorList>
    </citation>
    <scope>IDENTIFICATION</scope>
    <source>
        <strain evidence="8">11010-0011.00</strain>
        <tissue evidence="8">Whole body</tissue>
    </source>
</reference>
<keyword evidence="3 8" id="KW-0378">Hydrolase</keyword>
<keyword evidence="3 8" id="KW-0255">Endonuclease</keyword>
<name>A0A6J2SZ25_DROLE</name>
<dbReference type="SMART" id="SM00477">
    <property type="entry name" value="NUC"/>
    <property type="match status" value="1"/>
</dbReference>
<dbReference type="PANTHER" id="PTHR13966:SF5">
    <property type="entry name" value="ENDONUCLEASE G, MITOCHONDRIAL"/>
    <property type="match status" value="1"/>
</dbReference>
<dbReference type="GO" id="GO:0005634">
    <property type="term" value="C:nucleus"/>
    <property type="evidence" value="ECO:0007669"/>
    <property type="project" value="TreeGrafter"/>
</dbReference>
<proteinExistence type="inferred from homology"/>
<dbReference type="OrthoDB" id="5418055at2759"/>
<dbReference type="GeneID" id="115620189"/>
<comment type="similarity">
    <text evidence="1">Belongs to the DNA/RNA non-specific endonuclease family.</text>
</comment>
<dbReference type="GO" id="GO:0004521">
    <property type="term" value="F:RNA endonuclease activity"/>
    <property type="evidence" value="ECO:0007669"/>
    <property type="project" value="TreeGrafter"/>
</dbReference>
<feature type="domain" description="ENPP1-3/EXOG-like endonuclease/phosphodiesterase" evidence="5">
    <location>
        <begin position="134"/>
        <end position="345"/>
    </location>
</feature>
<gene>
    <name evidence="8" type="primary">LOC115620189</name>
</gene>
<dbReference type="GO" id="GO:0046872">
    <property type="term" value="F:metal ion binding"/>
    <property type="evidence" value="ECO:0007669"/>
    <property type="project" value="InterPro"/>
</dbReference>
<dbReference type="CTD" id="41321"/>
<dbReference type="GO" id="GO:0006309">
    <property type="term" value="P:apoptotic DNA fragmentation"/>
    <property type="evidence" value="ECO:0007669"/>
    <property type="project" value="TreeGrafter"/>
</dbReference>
<dbReference type="Proteomes" id="UP000504634">
    <property type="component" value="Unplaced"/>
</dbReference>
<dbReference type="Gene3D" id="3.40.570.10">
    <property type="entry name" value="Extracellular Endonuclease, subunit A"/>
    <property type="match status" value="1"/>
</dbReference>
<keyword evidence="2" id="KW-0540">Nuclease</keyword>
<evidence type="ECO:0000256" key="1">
    <source>
        <dbReference type="ARBA" id="ARBA00010052"/>
    </source>
</evidence>
<evidence type="ECO:0000259" key="5">
    <source>
        <dbReference type="SMART" id="SM00477"/>
    </source>
</evidence>
<feature type="active site" description="Proton acceptor" evidence="4">
    <location>
        <position position="199"/>
    </location>
</feature>
<dbReference type="SUPFAM" id="SSF54060">
    <property type="entry name" value="His-Me finger endonucleases"/>
    <property type="match status" value="1"/>
</dbReference>
<protein>
    <submittedName>
        <fullName evidence="8">Endonuclease G, mitochondrial</fullName>
    </submittedName>
</protein>
<dbReference type="SMART" id="SM00892">
    <property type="entry name" value="Endonuclease_NS"/>
    <property type="match status" value="1"/>
</dbReference>